<dbReference type="EMBL" id="CP109021">
    <property type="protein sequence ID" value="WUT88016.1"/>
    <property type="molecule type" value="Genomic_DNA"/>
</dbReference>
<gene>
    <name evidence="2" type="ORF">OG515_37705</name>
</gene>
<evidence type="ECO:0000313" key="2">
    <source>
        <dbReference type="EMBL" id="WUT88016.1"/>
    </source>
</evidence>
<organism evidence="2 3">
    <name type="scientific">Streptomyces melanogenes</name>
    <dbReference type="NCBI Taxonomy" id="67326"/>
    <lineage>
        <taxon>Bacteria</taxon>
        <taxon>Bacillati</taxon>
        <taxon>Actinomycetota</taxon>
        <taxon>Actinomycetes</taxon>
        <taxon>Kitasatosporales</taxon>
        <taxon>Streptomycetaceae</taxon>
        <taxon>Streptomyces</taxon>
    </lineage>
</organism>
<dbReference type="RefSeq" id="WP_329405020.1">
    <property type="nucleotide sequence ID" value="NZ_CP109021.1"/>
</dbReference>
<sequence>MSRTPSGPEWSGDMLSKPEMVEAFSTQLRGVLKSQAAFVAEVRQEAEAMWKANRPEGYSTFEAWWRHRWVVGPFREIQEHLEEAAKLTFDLEARYRRGRHEIPAARQAAALEKKQAKESPQVTAGGKTVPPKPVEAPTAGAGAPRDFLELVNRERSA</sequence>
<protein>
    <submittedName>
        <fullName evidence="2">Uncharacterized protein</fullName>
    </submittedName>
</protein>
<keyword evidence="2" id="KW-0614">Plasmid</keyword>
<evidence type="ECO:0000256" key="1">
    <source>
        <dbReference type="SAM" id="MobiDB-lite"/>
    </source>
</evidence>
<reference evidence="2" key="1">
    <citation type="submission" date="2022-10" db="EMBL/GenBank/DDBJ databases">
        <title>The complete genomes of actinobacterial strains from the NBC collection.</title>
        <authorList>
            <person name="Joergensen T.S."/>
            <person name="Alvarez Arevalo M."/>
            <person name="Sterndorff E.B."/>
            <person name="Faurdal D."/>
            <person name="Vuksanovic O."/>
            <person name="Mourched A.-S."/>
            <person name="Charusanti P."/>
            <person name="Shaw S."/>
            <person name="Blin K."/>
            <person name="Weber T."/>
        </authorList>
    </citation>
    <scope>NUCLEOTIDE SEQUENCE</scope>
    <source>
        <strain evidence="2">NBC_00668</strain>
        <plasmid evidence="2">unnamed2</plasmid>
    </source>
</reference>
<keyword evidence="3" id="KW-1185">Reference proteome</keyword>
<evidence type="ECO:0000313" key="3">
    <source>
        <dbReference type="Proteomes" id="UP001432060"/>
    </source>
</evidence>
<name>A0ABZ1XYK7_9ACTN</name>
<geneLocation type="plasmid" evidence="2 3">
    <name>unnamed2</name>
</geneLocation>
<proteinExistence type="predicted"/>
<feature type="region of interest" description="Disordered" evidence="1">
    <location>
        <begin position="106"/>
        <end position="157"/>
    </location>
</feature>
<feature type="compositionally biased region" description="Basic and acidic residues" evidence="1">
    <location>
        <begin position="146"/>
        <end position="157"/>
    </location>
</feature>
<accession>A0ABZ1XYK7</accession>
<dbReference type="Proteomes" id="UP001432060">
    <property type="component" value="Plasmid unnamed2"/>
</dbReference>